<dbReference type="GO" id="GO:0003824">
    <property type="term" value="F:catalytic activity"/>
    <property type="evidence" value="ECO:0007669"/>
    <property type="project" value="UniProtKB-ARBA"/>
</dbReference>
<reference evidence="3" key="1">
    <citation type="submission" date="2019-11" db="EMBL/GenBank/DDBJ databases">
        <title>Bipolaris sorokiniana Genome sequencing.</title>
        <authorList>
            <person name="Wang H."/>
        </authorList>
    </citation>
    <scope>NUCLEOTIDE SEQUENCE</scope>
</reference>
<evidence type="ECO:0000313" key="4">
    <source>
        <dbReference type="Proteomes" id="UP000624244"/>
    </source>
</evidence>
<dbReference type="InterPro" id="IPR035398">
    <property type="entry name" value="Bac_rhamnosid_C"/>
</dbReference>
<organism evidence="3 4">
    <name type="scientific">Cochliobolus sativus</name>
    <name type="common">Common root rot and spot blotch fungus</name>
    <name type="synonym">Bipolaris sorokiniana</name>
    <dbReference type="NCBI Taxonomy" id="45130"/>
    <lineage>
        <taxon>Eukaryota</taxon>
        <taxon>Fungi</taxon>
        <taxon>Dikarya</taxon>
        <taxon>Ascomycota</taxon>
        <taxon>Pezizomycotina</taxon>
        <taxon>Dothideomycetes</taxon>
        <taxon>Pleosporomycetidae</taxon>
        <taxon>Pleosporales</taxon>
        <taxon>Pleosporineae</taxon>
        <taxon>Pleosporaceae</taxon>
        <taxon>Bipolaris</taxon>
    </lineage>
</organism>
<sequence>MMVNLNIYLLGACAWGQVTYAFVDYGNVYPRKYSLSADVQVADQSYDNTTTITLSPAHPVLTLDYGTEIAGFPFFVVAEGASPAQIEAAYSEAFAYLDDENADGPWTFSNGLANSWRVETFNITSGGHTESFFVQGGQRWQSIRLLTNHSLTLESIGFRATSEHKDVDQQPGHLRTSHDVYNKIFDLGGQVVQAACVDAGNAPSTWELTDEGAYIRGQTSAQSSIGRVMGAANYTLEFDTKIVRGGTGWRVASAIQPLGPYFVLTSNYPEQNTFVNTNRTLLPPNTLIVNGGWSLLNQSTLETPANQYYPLNISVEENKWYHIVTAIKEDGYTISLNGENIAFVPLPPPISPPVFFSTASRYEGTWGFGGFQDQIAVVANVSVVASNKTIIYTNDMKSPGVLAEYAVAPLDHSICLDGAKRDRLVWIGDFYHTVRVLAQSSARWDYIIGSIDYAFGYQAKSGPFAGFVPISARLGTRPEYSDADPAGPGLVDYQDLFLASIGQYYRYTGDAKGLEPYWENIKALLKARLTYIDPTSGLAAGSPAAPNPGSFLGPANGTAVTGLMSFALQQIVPLALAFQDTATASLCNTTALSLNDALNTKLWNPELGTYSLDLTSPGNFSLTGIAWSILSGAANTSQITSSLEKLEALRFGAGYKTISSEEETPEYQLAPNPSGFLLEALFQAQTAHGVDTAKTAITHLLDGLWGSMVNDEQYASGASWEYVKPDGRPGITAFTSLAHPWGAAPTYVLPEYLLGVTPVTAGYARVVVQPAVGYLGLDKVQGRVPTPFGSLEVGWTVEGGKAKVEIEVPEGIKGEVRVPKGWKVDGKQEEGGMMELGSGTTEIVLCTV</sequence>
<keyword evidence="1" id="KW-0732">Signal</keyword>
<evidence type="ECO:0000313" key="3">
    <source>
        <dbReference type="EMBL" id="KAF5844663.1"/>
    </source>
</evidence>
<dbReference type="AlphaFoldDB" id="A0A8H5ZAZ4"/>
<comment type="caution">
    <text evidence="3">The sequence shown here is derived from an EMBL/GenBank/DDBJ whole genome shotgun (WGS) entry which is preliminary data.</text>
</comment>
<dbReference type="GO" id="GO:0005975">
    <property type="term" value="P:carbohydrate metabolic process"/>
    <property type="evidence" value="ECO:0007669"/>
    <property type="project" value="InterPro"/>
</dbReference>
<feature type="signal peptide" evidence="1">
    <location>
        <begin position="1"/>
        <end position="21"/>
    </location>
</feature>
<dbReference type="InterPro" id="IPR012341">
    <property type="entry name" value="6hp_glycosidase-like_sf"/>
</dbReference>
<accession>A0A8H5ZAZ4</accession>
<dbReference type="InterPro" id="IPR008928">
    <property type="entry name" value="6-hairpin_glycosidase_sf"/>
</dbReference>
<dbReference type="Pfam" id="PF17390">
    <property type="entry name" value="Bac_rhamnosid_C"/>
    <property type="match status" value="1"/>
</dbReference>
<evidence type="ECO:0000256" key="1">
    <source>
        <dbReference type="SAM" id="SignalP"/>
    </source>
</evidence>
<gene>
    <name evidence="3" type="ORF">GGP41_007622</name>
</gene>
<feature type="domain" description="Alpha-L-rhamnosidase C-terminal" evidence="2">
    <location>
        <begin position="755"/>
        <end position="831"/>
    </location>
</feature>
<feature type="chain" id="PRO_5034550933" description="Alpha-L-rhamnosidase C-terminal domain-containing protein" evidence="1">
    <location>
        <begin position="22"/>
        <end position="848"/>
    </location>
</feature>
<dbReference type="PANTHER" id="PTHR34987">
    <property type="entry name" value="C, PUTATIVE (AFU_ORTHOLOGUE AFUA_3G02880)-RELATED"/>
    <property type="match status" value="1"/>
</dbReference>
<dbReference type="Gene3D" id="2.60.420.10">
    <property type="entry name" value="Maltose phosphorylase, domain 3"/>
    <property type="match status" value="1"/>
</dbReference>
<dbReference type="PANTHER" id="PTHR34987:SF4">
    <property type="entry name" value="ALPHA-L-RHAMNOSIDASE C-TERMINAL DOMAIN-CONTAINING PROTEIN"/>
    <property type="match status" value="1"/>
</dbReference>
<evidence type="ECO:0000259" key="2">
    <source>
        <dbReference type="Pfam" id="PF17390"/>
    </source>
</evidence>
<dbReference type="Gene3D" id="1.50.10.10">
    <property type="match status" value="1"/>
</dbReference>
<dbReference type="EMBL" id="WNKQ01000022">
    <property type="protein sequence ID" value="KAF5844663.1"/>
    <property type="molecule type" value="Genomic_DNA"/>
</dbReference>
<dbReference type="SUPFAM" id="SSF48208">
    <property type="entry name" value="Six-hairpin glycosidases"/>
    <property type="match status" value="1"/>
</dbReference>
<proteinExistence type="predicted"/>
<protein>
    <recommendedName>
        <fullName evidence="2">Alpha-L-rhamnosidase C-terminal domain-containing protein</fullName>
    </recommendedName>
</protein>
<dbReference type="Proteomes" id="UP000624244">
    <property type="component" value="Unassembled WGS sequence"/>
</dbReference>
<name>A0A8H5ZAZ4_COCSA</name>